<evidence type="ECO:0000313" key="3">
    <source>
        <dbReference type="EMBL" id="CAI3987828.1"/>
    </source>
</evidence>
<reference evidence="3" key="1">
    <citation type="submission" date="2022-10" db="EMBL/GenBank/DDBJ databases">
        <authorList>
            <person name="Chen Y."/>
            <person name="Dougan E. K."/>
            <person name="Chan C."/>
            <person name="Rhodes N."/>
            <person name="Thang M."/>
        </authorList>
    </citation>
    <scope>NUCLEOTIDE SEQUENCE</scope>
</reference>
<dbReference type="SUPFAM" id="SSF53098">
    <property type="entry name" value="Ribonuclease H-like"/>
    <property type="match status" value="1"/>
</dbReference>
<evidence type="ECO:0000313" key="6">
    <source>
        <dbReference type="Proteomes" id="UP001152797"/>
    </source>
</evidence>
<reference evidence="4" key="2">
    <citation type="submission" date="2024-04" db="EMBL/GenBank/DDBJ databases">
        <authorList>
            <person name="Chen Y."/>
            <person name="Shah S."/>
            <person name="Dougan E. K."/>
            <person name="Thang M."/>
            <person name="Chan C."/>
        </authorList>
    </citation>
    <scope>NUCLEOTIDE SEQUENCE [LARGE SCALE GENOMIC DNA]</scope>
</reference>
<dbReference type="GO" id="GO:0003676">
    <property type="term" value="F:nucleic acid binding"/>
    <property type="evidence" value="ECO:0007669"/>
    <property type="project" value="InterPro"/>
</dbReference>
<gene>
    <name evidence="3" type="ORF">C1SCF055_LOCUS15072</name>
</gene>
<protein>
    <submittedName>
        <fullName evidence="5">Retrovirus-related Pol polyprotein from transposon RE2 (Retro element 2) (AtRE2)</fullName>
    </submittedName>
</protein>
<evidence type="ECO:0000259" key="2">
    <source>
        <dbReference type="PROSITE" id="PS50994"/>
    </source>
</evidence>
<dbReference type="EMBL" id="CAMXCT020001206">
    <property type="protein sequence ID" value="CAL1141203.1"/>
    <property type="molecule type" value="Genomic_DNA"/>
</dbReference>
<feature type="region of interest" description="Disordered" evidence="1">
    <location>
        <begin position="534"/>
        <end position="576"/>
    </location>
</feature>
<comment type="caution">
    <text evidence="3">The sequence shown here is derived from an EMBL/GenBank/DDBJ whole genome shotgun (WGS) entry which is preliminary data.</text>
</comment>
<dbReference type="Gene3D" id="3.30.420.10">
    <property type="entry name" value="Ribonuclease H-like superfamily/Ribonuclease H"/>
    <property type="match status" value="1"/>
</dbReference>
<keyword evidence="6" id="KW-1185">Reference proteome</keyword>
<feature type="region of interest" description="Disordered" evidence="1">
    <location>
        <begin position="369"/>
        <end position="398"/>
    </location>
</feature>
<name>A0A9P1FTI8_9DINO</name>
<feature type="compositionally biased region" description="Basic and acidic residues" evidence="1">
    <location>
        <begin position="140"/>
        <end position="152"/>
    </location>
</feature>
<feature type="region of interest" description="Disordered" evidence="1">
    <location>
        <begin position="675"/>
        <end position="707"/>
    </location>
</feature>
<evidence type="ECO:0000313" key="5">
    <source>
        <dbReference type="EMBL" id="CAL4775140.1"/>
    </source>
</evidence>
<dbReference type="EMBL" id="CAMXCT010001206">
    <property type="protein sequence ID" value="CAI3987828.1"/>
    <property type="molecule type" value="Genomic_DNA"/>
</dbReference>
<dbReference type="InterPro" id="IPR001584">
    <property type="entry name" value="Integrase_cat-core"/>
</dbReference>
<feature type="region of interest" description="Disordered" evidence="1">
    <location>
        <begin position="1134"/>
        <end position="1221"/>
    </location>
</feature>
<organism evidence="3">
    <name type="scientific">Cladocopium goreaui</name>
    <dbReference type="NCBI Taxonomy" id="2562237"/>
    <lineage>
        <taxon>Eukaryota</taxon>
        <taxon>Sar</taxon>
        <taxon>Alveolata</taxon>
        <taxon>Dinophyceae</taxon>
        <taxon>Suessiales</taxon>
        <taxon>Symbiodiniaceae</taxon>
        <taxon>Cladocopium</taxon>
    </lineage>
</organism>
<dbReference type="InterPro" id="IPR012337">
    <property type="entry name" value="RNaseH-like_sf"/>
</dbReference>
<feature type="region of interest" description="Disordered" evidence="1">
    <location>
        <begin position="129"/>
        <end position="152"/>
    </location>
</feature>
<feature type="compositionally biased region" description="Acidic residues" evidence="1">
    <location>
        <begin position="369"/>
        <end position="378"/>
    </location>
</feature>
<feature type="domain" description="Integrase catalytic" evidence="2">
    <location>
        <begin position="936"/>
        <end position="1107"/>
    </location>
</feature>
<feature type="region of interest" description="Disordered" evidence="1">
    <location>
        <begin position="182"/>
        <end position="220"/>
    </location>
</feature>
<evidence type="ECO:0000313" key="4">
    <source>
        <dbReference type="EMBL" id="CAL1141203.1"/>
    </source>
</evidence>
<dbReference type="EMBL" id="CAMXCT030001206">
    <property type="protein sequence ID" value="CAL4775140.1"/>
    <property type="molecule type" value="Genomic_DNA"/>
</dbReference>
<dbReference type="GO" id="GO:0015074">
    <property type="term" value="P:DNA integration"/>
    <property type="evidence" value="ECO:0007669"/>
    <property type="project" value="InterPro"/>
</dbReference>
<sequence length="1895" mass="212756">MENPKGESWALLCSSALLVKNDAEDFVAKLDPLKAKRVWALADGVLILVADSQVREGIQGALRLGGGALATPTLATQGVREHLLWLVGPILLPGQGLQDLFLDIGEEKRLQPEWLLGLQGIEAGHDLTDEIEGPDLPDEIGEKPSVREDLRDRQDFNDKLQAVLTLEFRECLIRLKEEKNGVDPERDGFGLPTVDEESASEGPDSEAPTVNASPDPSERRRRYARIPTDDPGQPLAEEDELVLSVSDSFILEQLRGWHLLTSASLSTDEWRDVLGTTQGKLDYVSISDALQVLYDEQMTGGTRLQPGHPQQPLYHGQHLQAYIADEHYDDDWSSMSSSSSWDEWGDDGWSSWNAALTWSEDLWSYDSWWPEDGEDEADANAAQEGDPNASETSAAEAQKMEQLLADGRRKSYKGKTFDPWKGKGKGKAPVNAYALNHYGLEMELQTQHNGPVEHAMLATKKVAIPRKTQIPREIPPGSGMIDSGATCSAGPETSVQRLVTKIMEADAAAQIRVETKDQPRFRFGSGKWGQALYKLTDKDKSDMQPPDESRRMEGDPRDPRHQRSQWPCKGTHAPSKEMSNRYGIWVNCLQCGYRLWYKPRVGSPANSMVTMNGTNVKRALDELQGLLPPQAMPTEELVRAMIEKVVAEERIKTMLTDFEKTMQKNVEKINKAKSAAKAKGYASPIQRPRTPTPEPGPSPASSGWQQVSPSRMDLNMAFEHLTAEEKERLMQLAAERAVQPVINVNISSDTELILTTDVVFYTMFRLKVCLQNHEHAQIHGLETTRSAYYPTALCRSIAQLWRRTLIPDRWIKMLSTAPVVMDPFKELCDGDDHQAHLCSGLPDGDLFMEDDENVPDDAVVPAEVQPSEQDQRAWKAKLDRFHRQAGHPTARNMARMMADAQLPRWKIKMALEHVCPYCQEQKGGGISSKQINPASMRNLPGPWEQVGIDVSEWEVPGENIKVKFVIMMDLCTKYKVTDVLFKNKHGTIKNESAEEMIRSVSLRWLSDKPRPRILVPDNAKSLTAKKFVDYMSDLGIEVIYPPDHESWAHGLVERGHQLVKETASRIHASSPDQDPEISLALATAAVNSTEYNKGYSSIQWAFGRQAELTDDELRQSLTFLNIHLTCEQLELLHQVGPTGPMPPMRISGKKKPSDPEPIDLEDDDFGNMPHGPLREDRRFSTTSSTPMVENKEPYLDSPEDGLPDPVPEPESKRARYEDEDDKEDMYMKHLQIFNQIDSGYLMDIELDLASNRQKKAFQRNPSLYLAKKLAGSEVSFRRLSANEKELFKRAMSSEVSSFIKTEAVRRCLSFEEQQEAKRSGRVLKSRWVLVWKSVPEESRAEALADARENENTVHSSDGTRKAKARIVVLGYQHPDLLDPSLATTAPVQSQLVRNLSLCVVAQRRWQLEGLDMSTAFLQTGKTEEDRRIWMQGVPELNRALGAEPHEAVRILKNVYGNATAPRGLWEDVDKTFCALGAKRLIGDSSFWIWTKPNPNPRNQFDTEQLIGFVGGHVDDFNRAGDLQDPEWLRIREAIDKSYKWGTVKINQYRHTGLDINVKTEGNDFLVEVDQNYYVEGLMDLTIAPERLKRTDNPQLTPDEVSACRAGLGAVQWAATQTQVQACARANLLLSQITSNHDMNTAKEIQELIREVRSNPVSLKFWNHPELEHWQDVTIVTLADQAHANRPSGDSTGGLLTLLGGPAHREGAAGRLSIVGWRTWKLKRKAISTNDGEVQSMLEGEDANFRTRFMWCQLNGAPIGDDVLNSANNMVKTIYGIVGTDSKGGFDAVTRSEGPMLGLTNARSALQAYQLREQLDHGGAKLIWLAGDWNLSDALTKKPQVARQSLLQFLRNFVWRLHYDPKFVTSEKKAKQQGRGALQQMRDLQALQPIPYAMTF</sequence>
<dbReference type="PROSITE" id="PS50994">
    <property type="entry name" value="INTEGRASE"/>
    <property type="match status" value="1"/>
</dbReference>
<feature type="compositionally biased region" description="Acidic residues" evidence="1">
    <location>
        <begin position="129"/>
        <end position="139"/>
    </location>
</feature>
<feature type="compositionally biased region" description="Acidic residues" evidence="1">
    <location>
        <begin position="1156"/>
        <end position="1165"/>
    </location>
</feature>
<proteinExistence type="predicted"/>
<accession>A0A9P1FTI8</accession>
<feature type="compositionally biased region" description="Basic and acidic residues" evidence="1">
    <location>
        <begin position="535"/>
        <end position="561"/>
    </location>
</feature>
<evidence type="ECO:0000256" key="1">
    <source>
        <dbReference type="SAM" id="MobiDB-lite"/>
    </source>
</evidence>
<dbReference type="InterPro" id="IPR036397">
    <property type="entry name" value="RNaseH_sf"/>
</dbReference>
<dbReference type="Proteomes" id="UP001152797">
    <property type="component" value="Unassembled WGS sequence"/>
</dbReference>